<gene>
    <name evidence="3" type="primary">tnsB</name>
    <name evidence="3" type="ORF">LMG29542_02584</name>
</gene>
<dbReference type="Gene3D" id="3.30.420.10">
    <property type="entry name" value="Ribonuclease H-like superfamily/Ribonuclease H"/>
    <property type="match status" value="1"/>
</dbReference>
<dbReference type="PROSITE" id="PS50994">
    <property type="entry name" value="INTEGRASE"/>
    <property type="match status" value="1"/>
</dbReference>
<evidence type="ECO:0000313" key="3">
    <source>
        <dbReference type="EMBL" id="CAB3755404.1"/>
    </source>
</evidence>
<organism evidence="3 4">
    <name type="scientific">Paraburkholderia humisilvae</name>
    <dbReference type="NCBI Taxonomy" id="627669"/>
    <lineage>
        <taxon>Bacteria</taxon>
        <taxon>Pseudomonadati</taxon>
        <taxon>Pseudomonadota</taxon>
        <taxon>Betaproteobacteria</taxon>
        <taxon>Burkholderiales</taxon>
        <taxon>Burkholderiaceae</taxon>
        <taxon>Paraburkholderia</taxon>
    </lineage>
</organism>
<evidence type="ECO:0000256" key="1">
    <source>
        <dbReference type="SAM" id="MobiDB-lite"/>
    </source>
</evidence>
<name>A0A6J5DPG1_9BURK</name>
<dbReference type="RefSeq" id="WP_175226837.1">
    <property type="nucleotide sequence ID" value="NZ_CADIKH010000010.1"/>
</dbReference>
<dbReference type="AlphaFoldDB" id="A0A6J5DPG1"/>
<feature type="region of interest" description="Disordered" evidence="1">
    <location>
        <begin position="640"/>
        <end position="660"/>
    </location>
</feature>
<keyword evidence="4" id="KW-1185">Reference proteome</keyword>
<accession>A0A6J5DPG1</accession>
<dbReference type="InterPro" id="IPR015378">
    <property type="entry name" value="Transposase-like_Mu_C"/>
</dbReference>
<protein>
    <submittedName>
        <fullName evidence="3">Transposon Tn7 transposition protein TnsB</fullName>
    </submittedName>
</protein>
<evidence type="ECO:0000259" key="2">
    <source>
        <dbReference type="PROSITE" id="PS50994"/>
    </source>
</evidence>
<dbReference type="Proteomes" id="UP000494363">
    <property type="component" value="Unassembled WGS sequence"/>
</dbReference>
<dbReference type="Pfam" id="PF09299">
    <property type="entry name" value="Mu-transpos_C"/>
    <property type="match status" value="1"/>
</dbReference>
<proteinExistence type="predicted"/>
<dbReference type="SUPFAM" id="SSF53098">
    <property type="entry name" value="Ribonuclease H-like"/>
    <property type="match status" value="1"/>
</dbReference>
<sequence length="711" mass="81182">MIFFRNELYKFVELNQVRRILWISPSADAIVSIQVDAKVNAPEWAKRTDWEALAAVGKIEPVAEDLFLRLPAESQLGVKARERRDTAWSHISALVADEPNVYLADTRAAMVRALSAESCVHKDTIRNWFFAYWQRGMTRNALLPDWDKCGNRGQRKADTEKKRGRPRSVTLGVGVNVGAALQKIFEVAIKNYYLRNKKATLAAAFRQMLRKHFSEYVEDDSQRELILREEGKLPTYDSFYYWYRVGRNEESEVKARKGKRFFERTLRPLLGNSTHEAIGPGFRYQIDATIADVYLVSKVNPNDIIGRPVVYVVIDVWSRMIVGIYVGLEHASWTAAMMALLNAASDKVAFCNEYRIPISPEEWPAAGLSTVILGDRGELESALAERMSNVLGITVENTPPYRPDWKGIVERMFGLLPAKFKHFLPGYIDVDYRQRGAEDYRLDAALTLYEFTRIMILSALDHNATTIGEYPLSPEMIRDGVLPIPNELWAWGIKKRAGMLKSYDRKLLQFALMHTEEATVTESGIKFYNRHYASRQGHEAGWYTKARGSGAWKVSVSYDTRCLDEILLHDPHDTRRFEVCRLISDDEEQFGLCLQELLAMQRRAKGNKAERAHRVLEKSLGRDAQMEKIALDAIERKASLGPDERSKAERTGDIRKNAATERKVQREFEKLTFSSSETSVVELGDGAAEMAKSEKKTFAIPSIFDIRKKQR</sequence>
<dbReference type="EMBL" id="CADIKH010000010">
    <property type="protein sequence ID" value="CAB3755404.1"/>
    <property type="molecule type" value="Genomic_DNA"/>
</dbReference>
<reference evidence="3 4" key="1">
    <citation type="submission" date="2020-04" db="EMBL/GenBank/DDBJ databases">
        <authorList>
            <person name="De Canck E."/>
        </authorList>
    </citation>
    <scope>NUCLEOTIDE SEQUENCE [LARGE SCALE GENOMIC DNA]</scope>
    <source>
        <strain evidence="3 4">LMG 29542</strain>
    </source>
</reference>
<dbReference type="InterPro" id="IPR036397">
    <property type="entry name" value="RNaseH_sf"/>
</dbReference>
<dbReference type="InterPro" id="IPR001584">
    <property type="entry name" value="Integrase_cat-core"/>
</dbReference>
<dbReference type="InterPro" id="IPR012337">
    <property type="entry name" value="RNaseH-like_sf"/>
</dbReference>
<dbReference type="GO" id="GO:0015074">
    <property type="term" value="P:DNA integration"/>
    <property type="evidence" value="ECO:0007669"/>
    <property type="project" value="InterPro"/>
</dbReference>
<evidence type="ECO:0000313" key="4">
    <source>
        <dbReference type="Proteomes" id="UP000494363"/>
    </source>
</evidence>
<dbReference type="GO" id="GO:0003676">
    <property type="term" value="F:nucleic acid binding"/>
    <property type="evidence" value="ECO:0007669"/>
    <property type="project" value="InterPro"/>
</dbReference>
<feature type="domain" description="Integrase catalytic" evidence="2">
    <location>
        <begin position="276"/>
        <end position="479"/>
    </location>
</feature>